<accession>A0A0C3DPE6</accession>
<dbReference type="STRING" id="1036808.A0A0C3DPE6"/>
<dbReference type="AlphaFoldDB" id="A0A0C3DPE6"/>
<sequence length="55" mass="6500">LPWHIVALMFWSDATQLMSFGDAKLWSLYVFFGNQTKYRRGQLSAFVAMLLISRW</sequence>
<reference evidence="1 2" key="1">
    <citation type="submission" date="2014-04" db="EMBL/GenBank/DDBJ databases">
        <authorList>
            <consortium name="DOE Joint Genome Institute"/>
            <person name="Kuo A."/>
            <person name="Kohler A."/>
            <person name="Nagy L.G."/>
            <person name="Floudas D."/>
            <person name="Copeland A."/>
            <person name="Barry K.W."/>
            <person name="Cichocki N."/>
            <person name="Veneault-Fourrey C."/>
            <person name="LaButti K."/>
            <person name="Lindquist E.A."/>
            <person name="Lipzen A."/>
            <person name="Lundell T."/>
            <person name="Morin E."/>
            <person name="Murat C."/>
            <person name="Sun H."/>
            <person name="Tunlid A."/>
            <person name="Henrissat B."/>
            <person name="Grigoriev I.V."/>
            <person name="Hibbett D.S."/>
            <person name="Martin F."/>
            <person name="Nordberg H.P."/>
            <person name="Cantor M.N."/>
            <person name="Hua S.X."/>
        </authorList>
    </citation>
    <scope>NUCLEOTIDE SEQUENCE [LARGE SCALE GENOMIC DNA]</scope>
    <source>
        <strain evidence="1 2">Foug A</strain>
    </source>
</reference>
<reference evidence="2" key="2">
    <citation type="submission" date="2015-01" db="EMBL/GenBank/DDBJ databases">
        <title>Evolutionary Origins and Diversification of the Mycorrhizal Mutualists.</title>
        <authorList>
            <consortium name="DOE Joint Genome Institute"/>
            <consortium name="Mycorrhizal Genomics Consortium"/>
            <person name="Kohler A."/>
            <person name="Kuo A."/>
            <person name="Nagy L.G."/>
            <person name="Floudas D."/>
            <person name="Copeland A."/>
            <person name="Barry K.W."/>
            <person name="Cichocki N."/>
            <person name="Veneault-Fourrey C."/>
            <person name="LaButti K."/>
            <person name="Lindquist E.A."/>
            <person name="Lipzen A."/>
            <person name="Lundell T."/>
            <person name="Morin E."/>
            <person name="Murat C."/>
            <person name="Riley R."/>
            <person name="Ohm R."/>
            <person name="Sun H."/>
            <person name="Tunlid A."/>
            <person name="Henrissat B."/>
            <person name="Grigoriev I.V."/>
            <person name="Hibbett D.S."/>
            <person name="Martin F."/>
        </authorList>
    </citation>
    <scope>NUCLEOTIDE SEQUENCE [LARGE SCALE GENOMIC DNA]</scope>
    <source>
        <strain evidence="2">Foug A</strain>
    </source>
</reference>
<protein>
    <submittedName>
        <fullName evidence="1">Uncharacterized protein</fullName>
    </submittedName>
</protein>
<name>A0A0C3DPE6_9AGAM</name>
<keyword evidence="2" id="KW-1185">Reference proteome</keyword>
<dbReference type="EMBL" id="KN822094">
    <property type="protein sequence ID" value="KIM57871.1"/>
    <property type="molecule type" value="Genomic_DNA"/>
</dbReference>
<evidence type="ECO:0000313" key="2">
    <source>
        <dbReference type="Proteomes" id="UP000053989"/>
    </source>
</evidence>
<feature type="non-terminal residue" evidence="1">
    <location>
        <position position="1"/>
    </location>
</feature>
<dbReference type="OrthoDB" id="3208495at2759"/>
<evidence type="ECO:0000313" key="1">
    <source>
        <dbReference type="EMBL" id="KIM57871.1"/>
    </source>
</evidence>
<gene>
    <name evidence="1" type="ORF">SCLCIDRAFT_129492</name>
</gene>
<dbReference type="Proteomes" id="UP000053989">
    <property type="component" value="Unassembled WGS sequence"/>
</dbReference>
<dbReference type="InParanoid" id="A0A0C3DPE6"/>
<organism evidence="1 2">
    <name type="scientific">Scleroderma citrinum Foug A</name>
    <dbReference type="NCBI Taxonomy" id="1036808"/>
    <lineage>
        <taxon>Eukaryota</taxon>
        <taxon>Fungi</taxon>
        <taxon>Dikarya</taxon>
        <taxon>Basidiomycota</taxon>
        <taxon>Agaricomycotina</taxon>
        <taxon>Agaricomycetes</taxon>
        <taxon>Agaricomycetidae</taxon>
        <taxon>Boletales</taxon>
        <taxon>Sclerodermatineae</taxon>
        <taxon>Sclerodermataceae</taxon>
        <taxon>Scleroderma</taxon>
    </lineage>
</organism>
<dbReference type="HOGENOM" id="CLU_173719_1_0_1"/>
<proteinExistence type="predicted"/>